<dbReference type="SUPFAM" id="SSF141259">
    <property type="entry name" value="CarD-like"/>
    <property type="match status" value="1"/>
</dbReference>
<comment type="similarity">
    <text evidence="10 13">In the N-terminal section; belongs to the UvrB family.</text>
</comment>
<evidence type="ECO:0000256" key="2">
    <source>
        <dbReference type="ARBA" id="ARBA00022490"/>
    </source>
</evidence>
<dbReference type="Pfam" id="PF00270">
    <property type="entry name" value="DEAD"/>
    <property type="match status" value="1"/>
</dbReference>
<dbReference type="Pfam" id="PF03461">
    <property type="entry name" value="TRCF"/>
    <property type="match status" value="1"/>
</dbReference>
<keyword evidence="3 13" id="KW-0547">Nucleotide-binding</keyword>
<evidence type="ECO:0000256" key="7">
    <source>
        <dbReference type="ARBA" id="ARBA00022840"/>
    </source>
</evidence>
<evidence type="ECO:0000256" key="9">
    <source>
        <dbReference type="ARBA" id="ARBA00023204"/>
    </source>
</evidence>
<dbReference type="AlphaFoldDB" id="A0A9X0W9R7"/>
<keyword evidence="7 13" id="KW-0067">ATP-binding</keyword>
<dbReference type="GO" id="GO:0003684">
    <property type="term" value="F:damaged DNA binding"/>
    <property type="evidence" value="ECO:0007669"/>
    <property type="project" value="InterPro"/>
</dbReference>
<evidence type="ECO:0000256" key="6">
    <source>
        <dbReference type="ARBA" id="ARBA00022806"/>
    </source>
</evidence>
<dbReference type="Pfam" id="PF21132">
    <property type="entry name" value="MFD_D3"/>
    <property type="match status" value="1"/>
</dbReference>
<organism evidence="17 18">
    <name type="scientific">Lamprobacter modestohalophilus</name>
    <dbReference type="NCBI Taxonomy" id="1064514"/>
    <lineage>
        <taxon>Bacteria</taxon>
        <taxon>Pseudomonadati</taxon>
        <taxon>Pseudomonadota</taxon>
        <taxon>Gammaproteobacteria</taxon>
        <taxon>Chromatiales</taxon>
        <taxon>Chromatiaceae</taxon>
        <taxon>Lamprobacter</taxon>
    </lineage>
</organism>
<accession>A0A9X0W9R7</accession>
<dbReference type="InterPro" id="IPR047112">
    <property type="entry name" value="RecG/Mfd"/>
</dbReference>
<dbReference type="Pfam" id="PF17757">
    <property type="entry name" value="UvrB_inter"/>
    <property type="match status" value="1"/>
</dbReference>
<dbReference type="InterPro" id="IPR004576">
    <property type="entry name" value="Mfd"/>
</dbReference>
<protein>
    <recommendedName>
        <fullName evidence="12 13">Transcription-repair-coupling factor</fullName>
        <shortName evidence="13">TRCF</shortName>
        <ecNumber evidence="13">3.6.4.-</ecNumber>
    </recommendedName>
</protein>
<dbReference type="InterPro" id="IPR005118">
    <property type="entry name" value="TRCF_C"/>
</dbReference>
<dbReference type="CDD" id="cd17991">
    <property type="entry name" value="DEXHc_TRCF"/>
    <property type="match status" value="1"/>
</dbReference>
<dbReference type="SUPFAM" id="SSF143517">
    <property type="entry name" value="TRCF domain-like"/>
    <property type="match status" value="1"/>
</dbReference>
<dbReference type="PROSITE" id="PS51194">
    <property type="entry name" value="HELICASE_CTER"/>
    <property type="match status" value="1"/>
</dbReference>
<dbReference type="Gene3D" id="3.40.50.11140">
    <property type="match status" value="1"/>
</dbReference>
<keyword evidence="9 13" id="KW-0234">DNA repair</keyword>
<comment type="function">
    <text evidence="13">Couples transcription and DNA repair by recognizing RNA polymerase (RNAP) stalled at DNA lesions. Mediates ATP-dependent release of RNAP and its truncated transcript from the DNA, and recruitment of nucleotide excision repair machinery to the damaged site.</text>
</comment>
<dbReference type="Gene3D" id="2.40.10.170">
    <property type="match status" value="1"/>
</dbReference>
<reference evidence="17 18" key="1">
    <citation type="journal article" date="2020" name="Microorganisms">
        <title>Osmotic Adaptation and Compatible Solute Biosynthesis of Phototrophic Bacteria as Revealed from Genome Analyses.</title>
        <authorList>
            <person name="Imhoff J.F."/>
            <person name="Rahn T."/>
            <person name="Kunzel S."/>
            <person name="Keller A."/>
            <person name="Neulinger S.C."/>
        </authorList>
    </citation>
    <scope>NUCLEOTIDE SEQUENCE [LARGE SCALE GENOMIC DNA]</scope>
    <source>
        <strain evidence="17 18">DSM 25653</strain>
    </source>
</reference>
<dbReference type="FunFam" id="3.40.50.300:FF:000546">
    <property type="entry name" value="Transcription-repair-coupling factor"/>
    <property type="match status" value="1"/>
</dbReference>
<dbReference type="Gene3D" id="3.40.50.11180">
    <property type="match status" value="1"/>
</dbReference>
<keyword evidence="18" id="KW-1185">Reference proteome</keyword>
<feature type="region of interest" description="Disordered" evidence="14">
    <location>
        <begin position="1"/>
        <end position="26"/>
    </location>
</feature>
<keyword evidence="2 13" id="KW-0963">Cytoplasm</keyword>
<dbReference type="EMBL" id="NRRY01000021">
    <property type="protein sequence ID" value="MBK1619444.1"/>
    <property type="molecule type" value="Genomic_DNA"/>
</dbReference>
<dbReference type="RefSeq" id="WP_200244841.1">
    <property type="nucleotide sequence ID" value="NZ_NRRY01000021.1"/>
</dbReference>
<dbReference type="InterPro" id="IPR037235">
    <property type="entry name" value="TRCF-like_C_D7"/>
</dbReference>
<dbReference type="InterPro" id="IPR001650">
    <property type="entry name" value="Helicase_C-like"/>
</dbReference>
<dbReference type="SMART" id="SM00487">
    <property type="entry name" value="DEXDc"/>
    <property type="match status" value="1"/>
</dbReference>
<evidence type="ECO:0000256" key="11">
    <source>
        <dbReference type="ARBA" id="ARBA00061399"/>
    </source>
</evidence>
<dbReference type="Gene3D" id="3.90.1150.50">
    <property type="entry name" value="Transcription-repair-coupling factor, D7 domain"/>
    <property type="match status" value="1"/>
</dbReference>
<dbReference type="GO" id="GO:0006355">
    <property type="term" value="P:regulation of DNA-templated transcription"/>
    <property type="evidence" value="ECO:0007669"/>
    <property type="project" value="UniProtKB-UniRule"/>
</dbReference>
<dbReference type="GO" id="GO:0000716">
    <property type="term" value="P:transcription-coupled nucleotide-excision repair, DNA damage recognition"/>
    <property type="evidence" value="ECO:0007669"/>
    <property type="project" value="UniProtKB-UniRule"/>
</dbReference>
<feature type="region of interest" description="Disordered" evidence="14">
    <location>
        <begin position="488"/>
        <end position="509"/>
    </location>
</feature>
<evidence type="ECO:0000256" key="1">
    <source>
        <dbReference type="ARBA" id="ARBA00004496"/>
    </source>
</evidence>
<comment type="subcellular location">
    <subcellularLocation>
        <location evidence="1 13">Cytoplasm</location>
    </subcellularLocation>
</comment>
<dbReference type="SUPFAM" id="SSF52540">
    <property type="entry name" value="P-loop containing nucleoside triphosphate hydrolases"/>
    <property type="match status" value="4"/>
</dbReference>
<dbReference type="EC" id="3.6.4.-" evidence="13"/>
<dbReference type="GO" id="GO:0005737">
    <property type="term" value="C:cytoplasm"/>
    <property type="evidence" value="ECO:0007669"/>
    <property type="project" value="UniProtKB-SubCell"/>
</dbReference>
<dbReference type="InterPro" id="IPR041471">
    <property type="entry name" value="UvrB_inter"/>
</dbReference>
<evidence type="ECO:0000256" key="3">
    <source>
        <dbReference type="ARBA" id="ARBA00022741"/>
    </source>
</evidence>
<evidence type="ECO:0000256" key="8">
    <source>
        <dbReference type="ARBA" id="ARBA00023125"/>
    </source>
</evidence>
<dbReference type="HAMAP" id="MF_00969">
    <property type="entry name" value="TRCF"/>
    <property type="match status" value="1"/>
</dbReference>
<evidence type="ECO:0000259" key="16">
    <source>
        <dbReference type="PROSITE" id="PS51194"/>
    </source>
</evidence>
<evidence type="ECO:0000313" key="17">
    <source>
        <dbReference type="EMBL" id="MBK1619444.1"/>
    </source>
</evidence>
<evidence type="ECO:0000259" key="15">
    <source>
        <dbReference type="PROSITE" id="PS51192"/>
    </source>
</evidence>
<keyword evidence="6" id="KW-0347">Helicase</keyword>
<keyword evidence="5 13" id="KW-0378">Hydrolase</keyword>
<dbReference type="Pfam" id="PF02559">
    <property type="entry name" value="CarD_TRCF_RID"/>
    <property type="match status" value="1"/>
</dbReference>
<dbReference type="Proteomes" id="UP001138768">
    <property type="component" value="Unassembled WGS sequence"/>
</dbReference>
<proteinExistence type="inferred from homology"/>
<name>A0A9X0W9R7_9GAMM</name>
<evidence type="ECO:0000256" key="13">
    <source>
        <dbReference type="HAMAP-Rule" id="MF_00969"/>
    </source>
</evidence>
<gene>
    <name evidence="13" type="primary">mfd</name>
    <name evidence="17" type="ORF">CKO42_13550</name>
</gene>
<dbReference type="SMART" id="SM01058">
    <property type="entry name" value="CarD_TRCF"/>
    <property type="match status" value="1"/>
</dbReference>
<dbReference type="SMART" id="SM00982">
    <property type="entry name" value="TRCF"/>
    <property type="match status" value="1"/>
</dbReference>
<evidence type="ECO:0000256" key="4">
    <source>
        <dbReference type="ARBA" id="ARBA00022763"/>
    </source>
</evidence>
<evidence type="ECO:0000256" key="12">
    <source>
        <dbReference type="ARBA" id="ARBA00070128"/>
    </source>
</evidence>
<dbReference type="GO" id="GO:0003678">
    <property type="term" value="F:DNA helicase activity"/>
    <property type="evidence" value="ECO:0007669"/>
    <property type="project" value="TreeGrafter"/>
</dbReference>
<dbReference type="Gene3D" id="3.40.50.300">
    <property type="entry name" value="P-loop containing nucleotide triphosphate hydrolases"/>
    <property type="match status" value="2"/>
</dbReference>
<dbReference type="PANTHER" id="PTHR47964">
    <property type="entry name" value="ATP-DEPENDENT DNA HELICASE HOMOLOG RECG, CHLOROPLASTIC"/>
    <property type="match status" value="1"/>
</dbReference>
<dbReference type="PROSITE" id="PS51192">
    <property type="entry name" value="HELICASE_ATP_BIND_1"/>
    <property type="match status" value="1"/>
</dbReference>
<dbReference type="InterPro" id="IPR027417">
    <property type="entry name" value="P-loop_NTPase"/>
</dbReference>
<comment type="caution">
    <text evidence="17">The sequence shown here is derived from an EMBL/GenBank/DDBJ whole genome shotgun (WGS) entry which is preliminary data.</text>
</comment>
<dbReference type="GO" id="GO:0016787">
    <property type="term" value="F:hydrolase activity"/>
    <property type="evidence" value="ECO:0007669"/>
    <property type="project" value="UniProtKB-KW"/>
</dbReference>
<dbReference type="Pfam" id="PF00271">
    <property type="entry name" value="Helicase_C"/>
    <property type="match status" value="1"/>
</dbReference>
<sequence length="1217" mass="134877">MPPDGLTDALTEDARAPSPLAPPLPQRQGERLLWGKLYGAASALAIAEAARKARAPLLCVVADMPAAVQLSEALRFFLDEHDISANNALANAGTGANAGKPSAERARGQAVPVLSFPDWETLPYDVFSPLPELVSERLLTLHRLPQLKRGVLVVPVATLMQRLPPPDFVDGQSLVLAAGDRLDLDRTRERLTRAGYQYVSQVITHGEFAVRGALLDIFPMGSREPLRIDLFDDEVESIRTFDPDSQRSIAKLEQVRLLPAREYPFTEEAIAGFRQRWRASIDADPKASLIYREVSEGRAPGGLEYYLPLFFEQTATLFDYLPTGALLFEPEGAREAAEARFEDIGTRYEQRRHDIERPLLPPQRLYLSPDELAGQLNALPGVRWQSAEWAERRKGFAQVHNFATGRPPALAIQARAADPAAALKAFVQDAAERRILFVAESTGRREMLIDNLRGFGIQPTAVDDWRDFLSGTASLAVTVAPLEEPLLLPGMPPASAEQDSKQDPDLGPQQPALVLLTETQLYGERVRQERRRKRRERDGEAVVRNLTELVAGAPVVHEEHGVGRFLGLQTIAVGGTAAEFLALEYAKGDKLYVPVSSLHLISRYTGAEPEHAPLHRLGSDQWERAKRKAAEKVRDVAAELLDIYARRAARQGVSFPTPGPEYDAFATAFAFEETPDQQRAIEAILTDMADPKPMDRVVCGDVGFGKTEVAMRAAFVAVNAGKQVALLVPTTLLAQQHFQNLSDRFADWPIKVESLSRFKSTKEVKTIMDGLAAGTIDIVVGTHKLLQPSVKFKNLGLAIIDEEHRFGVRHKEQLKSLRAEVDVLTLTATPIPRTLNMAMAGMRDLSIIATPPVERHPIKTFVSTWNDALIREACQREINRGGQVYFLHNEVETIENMAQKLEALVPEARVEVAHGQMREKELERVMRDFYHRRFNLLVCTTIIESGIDVPSANTIVIHRADKLGLAQLHQLRGRVGRSHHRAYAYLITPPPKSMTADAKKRLEAIESLEDLGAGFTLATHDLEIRGAGELLGEEQSGQIHEIGFTLYMDLLERAVEALKSGKTPELDRPLDHGAEIDLGLPALLPDDYLPDVHTRLVTYKRIASAADRAELKDLQVEMIDRFGLLPEPTKTLFAVTELKLKVQPYGIKKIEAGPKGGRIVFGEQPNIDHMKLIQLVQSRPKDFKLDQAAGALRFTMEMTDPAKRVDQVSTVVARLTG</sequence>
<evidence type="ECO:0000313" key="18">
    <source>
        <dbReference type="Proteomes" id="UP001138768"/>
    </source>
</evidence>
<evidence type="ECO:0000256" key="5">
    <source>
        <dbReference type="ARBA" id="ARBA00022801"/>
    </source>
</evidence>
<dbReference type="NCBIfam" id="NF007966">
    <property type="entry name" value="PRK10689.1"/>
    <property type="match status" value="1"/>
</dbReference>
<dbReference type="InterPro" id="IPR014001">
    <property type="entry name" value="Helicase_ATP-bd"/>
</dbReference>
<comment type="similarity">
    <text evidence="11 13">In the C-terminal section; belongs to the helicase family. RecG subfamily.</text>
</comment>
<keyword evidence="8 13" id="KW-0238">DNA-binding</keyword>
<dbReference type="PANTHER" id="PTHR47964:SF1">
    <property type="entry name" value="ATP-DEPENDENT DNA HELICASE HOMOLOG RECG, CHLOROPLASTIC"/>
    <property type="match status" value="1"/>
</dbReference>
<evidence type="ECO:0000256" key="10">
    <source>
        <dbReference type="ARBA" id="ARBA00061104"/>
    </source>
</evidence>
<dbReference type="InterPro" id="IPR011545">
    <property type="entry name" value="DEAD/DEAH_box_helicase_dom"/>
</dbReference>
<dbReference type="FunFam" id="3.40.50.300:FF:000300">
    <property type="entry name" value="Transcription-repair-coupling factor"/>
    <property type="match status" value="1"/>
</dbReference>
<dbReference type="GO" id="GO:0005524">
    <property type="term" value="F:ATP binding"/>
    <property type="evidence" value="ECO:0007669"/>
    <property type="project" value="UniProtKB-UniRule"/>
</dbReference>
<dbReference type="InterPro" id="IPR036101">
    <property type="entry name" value="CarD-like/TRCF_RID_sf"/>
</dbReference>
<dbReference type="InterPro" id="IPR003711">
    <property type="entry name" value="CarD-like/TRCF_RID"/>
</dbReference>
<feature type="domain" description="Helicase ATP-binding" evidence="15">
    <location>
        <begin position="687"/>
        <end position="848"/>
    </location>
</feature>
<feature type="domain" description="Helicase C-terminal" evidence="16">
    <location>
        <begin position="865"/>
        <end position="1023"/>
    </location>
</feature>
<keyword evidence="4 13" id="KW-0227">DNA damage</keyword>
<dbReference type="SMART" id="SM00490">
    <property type="entry name" value="HELICc"/>
    <property type="match status" value="1"/>
</dbReference>
<dbReference type="InterPro" id="IPR048635">
    <property type="entry name" value="MFD_D3"/>
</dbReference>
<evidence type="ECO:0000256" key="14">
    <source>
        <dbReference type="SAM" id="MobiDB-lite"/>
    </source>
</evidence>
<dbReference type="NCBIfam" id="TIGR00580">
    <property type="entry name" value="mfd"/>
    <property type="match status" value="1"/>
</dbReference>
<dbReference type="Gene3D" id="3.30.2060.10">
    <property type="entry name" value="Penicillin-binding protein 1b domain"/>
    <property type="match status" value="1"/>
</dbReference>